<keyword evidence="5" id="KW-1185">Reference proteome</keyword>
<dbReference type="Gene3D" id="3.40.80.10">
    <property type="entry name" value="Peptidoglycan recognition protein-like"/>
    <property type="match status" value="1"/>
</dbReference>
<dbReference type="GO" id="GO:0008745">
    <property type="term" value="F:N-acetylmuramoyl-L-alanine amidase activity"/>
    <property type="evidence" value="ECO:0007669"/>
    <property type="project" value="InterPro"/>
</dbReference>
<dbReference type="Pfam" id="PF01510">
    <property type="entry name" value="Amidase_2"/>
    <property type="match status" value="1"/>
</dbReference>
<dbReference type="SMART" id="SM00644">
    <property type="entry name" value="Ami_2"/>
    <property type="match status" value="1"/>
</dbReference>
<gene>
    <name evidence="4" type="ORF">CLV59_11511</name>
</gene>
<dbReference type="GO" id="GO:0008270">
    <property type="term" value="F:zinc ion binding"/>
    <property type="evidence" value="ECO:0007669"/>
    <property type="project" value="InterPro"/>
</dbReference>
<name>A0A327VJC3_9BACT</name>
<dbReference type="CDD" id="cd06583">
    <property type="entry name" value="PGRP"/>
    <property type="match status" value="1"/>
</dbReference>
<reference evidence="4 5" key="1">
    <citation type="submission" date="2018-06" db="EMBL/GenBank/DDBJ databases">
        <title>Genomic Encyclopedia of Archaeal and Bacterial Type Strains, Phase II (KMG-II): from individual species to whole genera.</title>
        <authorList>
            <person name="Goeker M."/>
        </authorList>
    </citation>
    <scope>NUCLEOTIDE SEQUENCE [LARGE SCALE GENOMIC DNA]</scope>
    <source>
        <strain evidence="4 5">DSM 29821</strain>
    </source>
</reference>
<dbReference type="RefSeq" id="WP_111595544.1">
    <property type="nucleotide sequence ID" value="NZ_QLMA01000015.1"/>
</dbReference>
<feature type="domain" description="Peptidoglycan recognition protein family" evidence="3">
    <location>
        <begin position="3"/>
        <end position="129"/>
    </location>
</feature>
<protein>
    <submittedName>
        <fullName evidence="4">N-acetylmuramoyl-L-alanine amidase</fullName>
    </submittedName>
</protein>
<dbReference type="SUPFAM" id="SSF55846">
    <property type="entry name" value="N-acetylmuramoyl-L-alanine amidase-like"/>
    <property type="match status" value="1"/>
</dbReference>
<evidence type="ECO:0000256" key="1">
    <source>
        <dbReference type="ARBA" id="ARBA00007553"/>
    </source>
</evidence>
<dbReference type="OrthoDB" id="1037861at2"/>
<evidence type="ECO:0000313" key="4">
    <source>
        <dbReference type="EMBL" id="RAJ72787.1"/>
    </source>
</evidence>
<dbReference type="AlphaFoldDB" id="A0A327VJC3"/>
<feature type="domain" description="N-acetylmuramoyl-L-alanine amidase" evidence="2">
    <location>
        <begin position="3"/>
        <end position="137"/>
    </location>
</feature>
<dbReference type="EMBL" id="QLMA01000015">
    <property type="protein sequence ID" value="RAJ72787.1"/>
    <property type="molecule type" value="Genomic_DNA"/>
</dbReference>
<dbReference type="InterPro" id="IPR036505">
    <property type="entry name" value="Amidase/PGRP_sf"/>
</dbReference>
<dbReference type="GO" id="GO:0009253">
    <property type="term" value="P:peptidoglycan catabolic process"/>
    <property type="evidence" value="ECO:0007669"/>
    <property type="project" value="InterPro"/>
</dbReference>
<dbReference type="PANTHER" id="PTHR11022:SF41">
    <property type="entry name" value="PEPTIDOGLYCAN-RECOGNITION PROTEIN LC-RELATED"/>
    <property type="match status" value="1"/>
</dbReference>
<dbReference type="InterPro" id="IPR002502">
    <property type="entry name" value="Amidase_domain"/>
</dbReference>
<dbReference type="InterPro" id="IPR015510">
    <property type="entry name" value="PGRP"/>
</dbReference>
<accession>A0A327VJC3</accession>
<evidence type="ECO:0000313" key="5">
    <source>
        <dbReference type="Proteomes" id="UP000249819"/>
    </source>
</evidence>
<dbReference type="SMART" id="SM00701">
    <property type="entry name" value="PGRP"/>
    <property type="match status" value="1"/>
</dbReference>
<dbReference type="PANTHER" id="PTHR11022">
    <property type="entry name" value="PEPTIDOGLYCAN RECOGNITION PROTEIN"/>
    <property type="match status" value="1"/>
</dbReference>
<comment type="caution">
    <text evidence="4">The sequence shown here is derived from an EMBL/GenBank/DDBJ whole genome shotgun (WGS) entry which is preliminary data.</text>
</comment>
<organism evidence="4 5">
    <name type="scientific">Chitinophaga dinghuensis</name>
    <dbReference type="NCBI Taxonomy" id="1539050"/>
    <lineage>
        <taxon>Bacteria</taxon>
        <taxon>Pseudomonadati</taxon>
        <taxon>Bacteroidota</taxon>
        <taxon>Chitinophagia</taxon>
        <taxon>Chitinophagales</taxon>
        <taxon>Chitinophagaceae</taxon>
        <taxon>Chitinophaga</taxon>
    </lineage>
</organism>
<comment type="similarity">
    <text evidence="1">Belongs to the N-acetylmuramoyl-L-alanine amidase 2 family.</text>
</comment>
<proteinExistence type="inferred from homology"/>
<dbReference type="Proteomes" id="UP000249819">
    <property type="component" value="Unassembled WGS sequence"/>
</dbReference>
<evidence type="ECO:0000259" key="2">
    <source>
        <dbReference type="SMART" id="SM00644"/>
    </source>
</evidence>
<dbReference type="InterPro" id="IPR006619">
    <property type="entry name" value="PGRP_domain_met/bac"/>
</dbReference>
<sequence length="148" mass="16479">MIDPNTTAQNNPRKIAYIVVHCTATSPSTKIKNIQRYWSENLGWKNPGYHYIIEANGNIVTLLSETKSSNGVQGYNSTCIHICYIGGVDSKIKPMDTRTDAQKAALLSSLELLKKKYPTAVIWGHRDFPGVNKSCPSFDAKKTYANIK</sequence>
<evidence type="ECO:0000259" key="3">
    <source>
        <dbReference type="SMART" id="SM00701"/>
    </source>
</evidence>